<dbReference type="GO" id="GO:0031011">
    <property type="term" value="C:Ino80 complex"/>
    <property type="evidence" value="ECO:0007669"/>
    <property type="project" value="UniProtKB-UniRule"/>
</dbReference>
<evidence type="ECO:0000256" key="12">
    <source>
        <dbReference type="SAM" id="Coils"/>
    </source>
</evidence>
<dbReference type="PROSITE" id="PS51413">
    <property type="entry name" value="DBINO"/>
    <property type="match status" value="1"/>
</dbReference>
<dbReference type="Gene3D" id="3.40.50.10810">
    <property type="entry name" value="Tandem AAA-ATPase domain"/>
    <property type="match status" value="1"/>
</dbReference>
<dbReference type="PROSITE" id="PS51192">
    <property type="entry name" value="HELICASE_ATP_BIND_1"/>
    <property type="match status" value="1"/>
</dbReference>
<dbReference type="GO" id="GO:0042393">
    <property type="term" value="F:histone binding"/>
    <property type="evidence" value="ECO:0007669"/>
    <property type="project" value="TreeGrafter"/>
</dbReference>
<feature type="compositionally biased region" description="Basic and acidic residues" evidence="13">
    <location>
        <begin position="913"/>
        <end position="922"/>
    </location>
</feature>
<comment type="subunit">
    <text evidence="11">Component of the INO80 chromatin-remodeling complex.</text>
</comment>
<keyword evidence="12" id="KW-0175">Coiled coil</keyword>
<dbReference type="Pfam" id="PF13892">
    <property type="entry name" value="DBINO"/>
    <property type="match status" value="1"/>
</dbReference>
<feature type="region of interest" description="Disordered" evidence="13">
    <location>
        <begin position="909"/>
        <end position="928"/>
    </location>
</feature>
<keyword evidence="7 11" id="KW-0067">ATP-binding</keyword>
<dbReference type="InterPro" id="IPR050520">
    <property type="entry name" value="INO80/SWR1_helicase"/>
</dbReference>
<evidence type="ECO:0000256" key="6">
    <source>
        <dbReference type="ARBA" id="ARBA00022801"/>
    </source>
</evidence>
<dbReference type="PANTHER" id="PTHR45685:SF2">
    <property type="entry name" value="CHROMATIN-REMODELING ATPASE INO80"/>
    <property type="match status" value="1"/>
</dbReference>
<comment type="subcellular location">
    <subcellularLocation>
        <location evidence="1 11">Nucleus</location>
    </subcellularLocation>
</comment>
<dbReference type="Pfam" id="PF00176">
    <property type="entry name" value="SNF2-rel_dom"/>
    <property type="match status" value="1"/>
</dbReference>
<name>A0A8D0CPP2_SANLU</name>
<dbReference type="AlphaFoldDB" id="A0A8D0CPP2"/>
<dbReference type="GO" id="GO:0006281">
    <property type="term" value="P:DNA repair"/>
    <property type="evidence" value="ECO:0007669"/>
    <property type="project" value="UniProtKB-UniRule"/>
</dbReference>
<keyword evidence="5 11" id="KW-0227">DNA damage</keyword>
<evidence type="ECO:0000256" key="13">
    <source>
        <dbReference type="SAM" id="MobiDB-lite"/>
    </source>
</evidence>
<dbReference type="GO" id="GO:0003677">
    <property type="term" value="F:DNA binding"/>
    <property type="evidence" value="ECO:0007669"/>
    <property type="project" value="UniProtKB-UniRule"/>
</dbReference>
<dbReference type="InterPro" id="IPR014001">
    <property type="entry name" value="Helicase_ATP-bd"/>
</dbReference>
<evidence type="ECO:0000256" key="7">
    <source>
        <dbReference type="ARBA" id="ARBA00022840"/>
    </source>
</evidence>
<evidence type="ECO:0000256" key="11">
    <source>
        <dbReference type="RuleBase" id="RU368001"/>
    </source>
</evidence>
<sequence length="1102" mass="127677">MASGQGGRLEAGASGSSGLAKPLYLQRLERSLRLDSFLRQTAAIFNGDITTRYRQSSGWVTHSSLLDSGLFLRTFSDQFLSVLQFEDGSYQKADKASLYNFSKLKKNRKWLKSILLSDDTTDSDTDSDDSDFSLSREELHDMLRLHRYTRQHQSKFHSDRELHQYQYYSTGLLSTHDPFYEQQRHLLGPKKKKIKDEKKFKAKLKKVKKKKKRGEGEFLDDGRPYITKIFAKFSHDAPLPVVKKKHLTTEQLNARRRKVWLTISKKEIPKSFKQKTSAKNLVLTNTKKLAHQCMREVRRAAIQAQKNCKETLPRARRLTKEMMLYWKKYDKVEKEHRKRAEKEALEQRKLDEEMREAKRQQRKLNFLITQTELYAHFMGGTSQEEILSKLEDTGAHRQIDIGGGVMVNMGQEDYDSDYYKSQALRNAKEAYQIHQERTRMFDEEAKDSRCASLHSAVGSSSGAGSGFGESYSLSNPSIHAGEDIPQPTIFNGKLKGYQLKGMNWLANLYEQGINGILADEMGLGKTVQSIALLAHLAERDNIWGPFLIISPASTLNNWHQEFTRFVPKFKVLPYWGNPHDRKVIRKFWSQKTLYTQNAPFHVVITSYQLVVQDVKYFQRVKWQYMVLDEAQALKSSTSVRWKILLQFQCRNRLLLTGTPIQNTMAELWALLHFIMPTLFDSHEEFNEWFSKDIESHAENKSAIDENQLSRLHMILKPFMLRRIKKDVENELSDKIEILTYCQLTSRQRLLYQALRNKISIEDLLQSSMGTAQQSHSTTSSLMNLVMQFRKVCNHPDLFERQETRSPFHMSLKPYIMSKFLHRHGLIHAHNQAKTMLLSPFSPNHIQQSLFHRKGDDKGSCFSFLRFIDVSPAEMSNLMLQGTLVRWLALFLSLKAAYRLHHQRLFGLEEEGQEEARHSRGESGRLQPRSKCLSRSDLILWPNRPTSFLNTNTSPVLQDLVFTALRPGMMGHTDVMIYSRNSATSTLRPCQPTLPPKFLLAATPRVTAVPMERYCNDRSAEYEWRVTRSGGGTVFKQCFLYGSPELASDWRVRANAFHPQCHGGVMALYPRHGWSFIRIPGKDFVFKTSTHSYYLHLFESYFN</sequence>
<dbReference type="GO" id="GO:0006338">
    <property type="term" value="P:chromatin remodeling"/>
    <property type="evidence" value="ECO:0007669"/>
    <property type="project" value="UniProtKB-UniRule"/>
</dbReference>
<evidence type="ECO:0000313" key="16">
    <source>
        <dbReference type="Ensembl" id="ENSSLUP00000002397.1"/>
    </source>
</evidence>
<dbReference type="InterPro" id="IPR038718">
    <property type="entry name" value="SNF2-like_sf"/>
</dbReference>
<protein>
    <recommendedName>
        <fullName evidence="3 11">Chromatin-remodeling ATPase INO80</fullName>
        <ecNumber evidence="11">3.6.4.-</ecNumber>
    </recommendedName>
</protein>
<keyword evidence="10" id="KW-0539">Nucleus</keyword>
<feature type="coiled-coil region" evidence="12">
    <location>
        <begin position="340"/>
        <end position="370"/>
    </location>
</feature>
<reference evidence="16" key="2">
    <citation type="submission" date="2025-09" db="UniProtKB">
        <authorList>
            <consortium name="Ensembl"/>
        </authorList>
    </citation>
    <scope>IDENTIFICATION</scope>
</reference>
<dbReference type="Proteomes" id="UP000694568">
    <property type="component" value="Unplaced"/>
</dbReference>
<proteinExistence type="inferred from homology"/>
<accession>A0A8D0CPP2</accession>
<dbReference type="InterPro" id="IPR020838">
    <property type="entry name" value="DBINO"/>
</dbReference>
<dbReference type="GeneTree" id="ENSGT00900000141110"/>
<evidence type="ECO:0000256" key="2">
    <source>
        <dbReference type="ARBA" id="ARBA00007025"/>
    </source>
</evidence>
<feature type="domain" description="DBINO" evidence="15">
    <location>
        <begin position="259"/>
        <end position="384"/>
    </location>
</feature>
<organism evidence="16 17">
    <name type="scientific">Sander lucioperca</name>
    <name type="common">Pike-perch</name>
    <name type="synonym">Perca lucioperca</name>
    <dbReference type="NCBI Taxonomy" id="283035"/>
    <lineage>
        <taxon>Eukaryota</taxon>
        <taxon>Metazoa</taxon>
        <taxon>Chordata</taxon>
        <taxon>Craniata</taxon>
        <taxon>Vertebrata</taxon>
        <taxon>Euteleostomi</taxon>
        <taxon>Actinopterygii</taxon>
        <taxon>Neopterygii</taxon>
        <taxon>Teleostei</taxon>
        <taxon>Neoteleostei</taxon>
        <taxon>Acanthomorphata</taxon>
        <taxon>Eupercaria</taxon>
        <taxon>Perciformes</taxon>
        <taxon>Percoidei</taxon>
        <taxon>Percidae</taxon>
        <taxon>Luciopercinae</taxon>
        <taxon>Sander</taxon>
    </lineage>
</organism>
<comment type="catalytic activity">
    <reaction evidence="11">
        <text>ATP + H2O = ADP + phosphate + H(+)</text>
        <dbReference type="Rhea" id="RHEA:13065"/>
        <dbReference type="ChEBI" id="CHEBI:15377"/>
        <dbReference type="ChEBI" id="CHEBI:15378"/>
        <dbReference type="ChEBI" id="CHEBI:30616"/>
        <dbReference type="ChEBI" id="CHEBI:43474"/>
        <dbReference type="ChEBI" id="CHEBI:456216"/>
    </reaction>
</comment>
<dbReference type="EC" id="3.6.4.-" evidence="11"/>
<dbReference type="PANTHER" id="PTHR45685">
    <property type="entry name" value="HELICASE SRCAP-RELATED"/>
    <property type="match status" value="1"/>
</dbReference>
<reference evidence="16" key="1">
    <citation type="submission" date="2025-08" db="UniProtKB">
        <authorList>
            <consortium name="Ensembl"/>
        </authorList>
    </citation>
    <scope>IDENTIFICATION</scope>
</reference>
<dbReference type="InterPro" id="IPR000330">
    <property type="entry name" value="SNF2_N"/>
</dbReference>
<dbReference type="Ensembl" id="ENSSLUT00000002490.1">
    <property type="protein sequence ID" value="ENSSLUP00000002397.1"/>
    <property type="gene ID" value="ENSSLUG00000000872.1"/>
</dbReference>
<evidence type="ECO:0000256" key="9">
    <source>
        <dbReference type="ARBA" id="ARBA00023204"/>
    </source>
</evidence>
<comment type="similarity">
    <text evidence="2 11">Belongs to the SNF2/RAD54 helicase family.</text>
</comment>
<comment type="function">
    <text evidence="11">ATPase component of the INO80 complex which remodels chromatin by shifting nucleosomes and is involved in DNA repair.</text>
</comment>
<evidence type="ECO:0000256" key="8">
    <source>
        <dbReference type="ARBA" id="ARBA00023125"/>
    </source>
</evidence>
<dbReference type="SUPFAM" id="SSF52540">
    <property type="entry name" value="P-loop containing nucleoside triphosphate hydrolases"/>
    <property type="match status" value="2"/>
</dbReference>
<evidence type="ECO:0000256" key="1">
    <source>
        <dbReference type="ARBA" id="ARBA00004123"/>
    </source>
</evidence>
<dbReference type="GO" id="GO:0016887">
    <property type="term" value="F:ATP hydrolysis activity"/>
    <property type="evidence" value="ECO:0007669"/>
    <property type="project" value="TreeGrafter"/>
</dbReference>
<evidence type="ECO:0000256" key="10">
    <source>
        <dbReference type="ARBA" id="ARBA00023242"/>
    </source>
</evidence>
<comment type="domain">
    <text evidence="11">The DBINO region is involved in binding to DNA.</text>
</comment>
<evidence type="ECO:0000256" key="3">
    <source>
        <dbReference type="ARBA" id="ARBA00019805"/>
    </source>
</evidence>
<keyword evidence="17" id="KW-1185">Reference proteome</keyword>
<dbReference type="FunFam" id="3.40.50.10810:FF:000006">
    <property type="entry name" value="Putative DNA helicase INO80"/>
    <property type="match status" value="1"/>
</dbReference>
<keyword evidence="4" id="KW-0547">Nucleotide-binding</keyword>
<evidence type="ECO:0000259" key="14">
    <source>
        <dbReference type="PROSITE" id="PS51192"/>
    </source>
</evidence>
<keyword evidence="6 11" id="KW-0378">Hydrolase</keyword>
<keyword evidence="8 11" id="KW-0238">DNA-binding</keyword>
<feature type="domain" description="Helicase ATP-binding" evidence="14">
    <location>
        <begin position="506"/>
        <end position="677"/>
    </location>
</feature>
<evidence type="ECO:0000256" key="4">
    <source>
        <dbReference type="ARBA" id="ARBA00022741"/>
    </source>
</evidence>
<evidence type="ECO:0000256" key="5">
    <source>
        <dbReference type="ARBA" id="ARBA00022763"/>
    </source>
</evidence>
<keyword evidence="9 11" id="KW-0234">DNA repair</keyword>
<dbReference type="InterPro" id="IPR027417">
    <property type="entry name" value="P-loop_NTPase"/>
</dbReference>
<dbReference type="GO" id="GO:0005524">
    <property type="term" value="F:ATP binding"/>
    <property type="evidence" value="ECO:0007669"/>
    <property type="project" value="UniProtKB-UniRule"/>
</dbReference>
<evidence type="ECO:0000259" key="15">
    <source>
        <dbReference type="PROSITE" id="PS51413"/>
    </source>
</evidence>
<dbReference type="SMART" id="SM00487">
    <property type="entry name" value="DEXDc"/>
    <property type="match status" value="1"/>
</dbReference>
<dbReference type="Gene3D" id="3.40.50.300">
    <property type="entry name" value="P-loop containing nucleotide triphosphate hydrolases"/>
    <property type="match status" value="1"/>
</dbReference>
<evidence type="ECO:0000313" key="17">
    <source>
        <dbReference type="Proteomes" id="UP000694568"/>
    </source>
</evidence>